<dbReference type="PANTHER" id="PTHR46648">
    <property type="entry name" value="HIT FAMILY PROTEIN 1"/>
    <property type="match status" value="1"/>
</dbReference>
<dbReference type="GO" id="GO:0003824">
    <property type="term" value="F:catalytic activity"/>
    <property type="evidence" value="ECO:0007669"/>
    <property type="project" value="InterPro"/>
</dbReference>
<dbReference type="InterPro" id="IPR011146">
    <property type="entry name" value="HIT-like"/>
</dbReference>
<dbReference type="Gene3D" id="3.30.428.10">
    <property type="entry name" value="HIT-like"/>
    <property type="match status" value="1"/>
</dbReference>
<dbReference type="OrthoDB" id="9784774at2"/>
<dbReference type="PANTHER" id="PTHR46648:SF1">
    <property type="entry name" value="ADENOSINE 5'-MONOPHOSPHORAMIDASE HNT1"/>
    <property type="match status" value="1"/>
</dbReference>
<dbReference type="EMBL" id="QEKY01000001">
    <property type="protein sequence ID" value="PVZ15202.1"/>
    <property type="molecule type" value="Genomic_DNA"/>
</dbReference>
<protein>
    <submittedName>
        <fullName evidence="5">Histidine triad (HIT) family protein</fullName>
    </submittedName>
</protein>
<evidence type="ECO:0000313" key="5">
    <source>
        <dbReference type="EMBL" id="PVZ15202.1"/>
    </source>
</evidence>
<dbReference type="Proteomes" id="UP000245462">
    <property type="component" value="Unassembled WGS sequence"/>
</dbReference>
<evidence type="ECO:0000313" key="6">
    <source>
        <dbReference type="Proteomes" id="UP000245462"/>
    </source>
</evidence>
<sequence>MTIFSRIMAGEIPCHKIAENDKFFAFLDINPLAAGHTLVVPRKEVDYIFDLDDAELGEMMVFAKQVAGAIGRAIPCIKVGMTVIGLEVPHAHIHLVPMQSEADMHFGRTKLTPSQEELAAIAEKIRAAF</sequence>
<evidence type="ECO:0000259" key="4">
    <source>
        <dbReference type="PROSITE" id="PS51084"/>
    </source>
</evidence>
<evidence type="ECO:0000256" key="2">
    <source>
        <dbReference type="PIRSR" id="PIRSR601310-3"/>
    </source>
</evidence>
<feature type="domain" description="HIT" evidence="4">
    <location>
        <begin position="3"/>
        <end position="106"/>
    </location>
</feature>
<dbReference type="GO" id="GO:0009117">
    <property type="term" value="P:nucleotide metabolic process"/>
    <property type="evidence" value="ECO:0007669"/>
    <property type="project" value="TreeGrafter"/>
</dbReference>
<dbReference type="PRINTS" id="PR00332">
    <property type="entry name" value="HISTRIAD"/>
</dbReference>
<dbReference type="InterPro" id="IPR001310">
    <property type="entry name" value="Histidine_triad_HIT"/>
</dbReference>
<dbReference type="InterPro" id="IPR036265">
    <property type="entry name" value="HIT-like_sf"/>
</dbReference>
<accession>A0A2U1FSW6</accession>
<gene>
    <name evidence="5" type="ORF">C7382_101133</name>
</gene>
<dbReference type="AlphaFoldDB" id="A0A2U1FSW6"/>
<feature type="short sequence motif" description="Histidine triad motif" evidence="2 3">
    <location>
        <begin position="90"/>
        <end position="94"/>
    </location>
</feature>
<keyword evidence="6" id="KW-1185">Reference proteome</keyword>
<proteinExistence type="predicted"/>
<dbReference type="RefSeq" id="WP_116678385.1">
    <property type="nucleotide sequence ID" value="NZ_JBGYUN010000024.1"/>
</dbReference>
<dbReference type="SUPFAM" id="SSF54197">
    <property type="entry name" value="HIT-like"/>
    <property type="match status" value="1"/>
</dbReference>
<evidence type="ECO:0000256" key="3">
    <source>
        <dbReference type="PROSITE-ProRule" id="PRU00464"/>
    </source>
</evidence>
<dbReference type="Pfam" id="PF01230">
    <property type="entry name" value="HIT"/>
    <property type="match status" value="1"/>
</dbReference>
<dbReference type="PROSITE" id="PS51084">
    <property type="entry name" value="HIT_2"/>
    <property type="match status" value="1"/>
</dbReference>
<comment type="caution">
    <text evidence="5">The sequence shown here is derived from an EMBL/GenBank/DDBJ whole genome shotgun (WGS) entry which is preliminary data.</text>
</comment>
<evidence type="ECO:0000256" key="1">
    <source>
        <dbReference type="PIRSR" id="PIRSR601310-1"/>
    </source>
</evidence>
<feature type="active site" description="Tele-AMP-histidine intermediate" evidence="1">
    <location>
        <position position="92"/>
    </location>
</feature>
<dbReference type="GeneID" id="94549836"/>
<reference evidence="5 6" key="1">
    <citation type="submission" date="2018-04" db="EMBL/GenBank/DDBJ databases">
        <title>Genomic Encyclopedia of Type Strains, Phase IV (KMG-IV): sequencing the most valuable type-strain genomes for metagenomic binning, comparative biology and taxonomic classification.</title>
        <authorList>
            <person name="Goeker M."/>
        </authorList>
    </citation>
    <scope>NUCLEOTIDE SEQUENCE [LARGE SCALE GENOMIC DNA]</scope>
    <source>
        <strain evidence="5 6">DSM 28520</strain>
    </source>
</reference>
<name>A0A2U1FSW6_9PORP</name>
<organism evidence="5 6">
    <name type="scientific">Porphyromonas loveana</name>
    <dbReference type="NCBI Taxonomy" id="1884669"/>
    <lineage>
        <taxon>Bacteria</taxon>
        <taxon>Pseudomonadati</taxon>
        <taxon>Bacteroidota</taxon>
        <taxon>Bacteroidia</taxon>
        <taxon>Bacteroidales</taxon>
        <taxon>Porphyromonadaceae</taxon>
        <taxon>Porphyromonas</taxon>
    </lineage>
</organism>